<proteinExistence type="inferred from homology"/>
<dbReference type="GeneID" id="29256033"/>
<keyword evidence="2 5" id="KW-0545">Nucleotide biosynthesis</keyword>
<dbReference type="STRING" id="111105.HR09_10415"/>
<evidence type="ECO:0000256" key="6">
    <source>
        <dbReference type="RuleBase" id="RU003330"/>
    </source>
</evidence>
<evidence type="ECO:0000256" key="2">
    <source>
        <dbReference type="ARBA" id="ARBA00022727"/>
    </source>
</evidence>
<feature type="binding site" evidence="5">
    <location>
        <position position="32"/>
    </location>
    <ligand>
        <name>AMP</name>
        <dbReference type="ChEBI" id="CHEBI:456215"/>
    </ligand>
</feature>
<keyword evidence="4 5" id="KW-0418">Kinase</keyword>
<evidence type="ECO:0000256" key="3">
    <source>
        <dbReference type="ARBA" id="ARBA00022741"/>
    </source>
</evidence>
<keyword evidence="5" id="KW-0963">Cytoplasm</keyword>
<evidence type="ECO:0000256" key="7">
    <source>
        <dbReference type="RuleBase" id="RU003331"/>
    </source>
</evidence>
<feature type="binding site" evidence="5">
    <location>
        <position position="134"/>
    </location>
    <ligand>
        <name>AMP</name>
        <dbReference type="ChEBI" id="CHEBI:456215"/>
    </ligand>
</feature>
<dbReference type="GO" id="GO:0005737">
    <property type="term" value="C:cytoplasm"/>
    <property type="evidence" value="ECO:0007669"/>
    <property type="project" value="UniProtKB-SubCell"/>
</dbReference>
<dbReference type="AlphaFoldDB" id="A0A0A2F2L9"/>
<dbReference type="eggNOG" id="COG0563">
    <property type="taxonomic scope" value="Bacteria"/>
</dbReference>
<sequence>MLNVLIFGAPGSGKGTQSEELIRRYGFRHISTGELLRAEIKAQTELGQAAAGYINEGHLVPDSLIVDMMEKLISTLVDTEGIIFDGFPRTIPQAEAMETMLAHHGWKVDIVLNLQVPEEMLIERLLNRGKISGRSDDNIETIRKRLDVYANETAPLVDFFTRKNVLHNVVGTGTIEEIALRIAPIVDKFRKVSN</sequence>
<dbReference type="NCBIfam" id="NF011100">
    <property type="entry name" value="PRK14527.1"/>
    <property type="match status" value="1"/>
</dbReference>
<dbReference type="PANTHER" id="PTHR23359">
    <property type="entry name" value="NUCLEOTIDE KINASE"/>
    <property type="match status" value="1"/>
</dbReference>
<feature type="binding site" evidence="5">
    <location>
        <position position="173"/>
    </location>
    <ligand>
        <name>ATP</name>
        <dbReference type="ChEBI" id="CHEBI:30616"/>
    </ligand>
</feature>
<dbReference type="Pfam" id="PF00406">
    <property type="entry name" value="ADK"/>
    <property type="match status" value="1"/>
</dbReference>
<dbReference type="InterPro" id="IPR033690">
    <property type="entry name" value="Adenylat_kinase_CS"/>
</dbReference>
<feature type="binding site" evidence="5">
    <location>
        <begin position="58"/>
        <end position="60"/>
    </location>
    <ligand>
        <name>AMP</name>
        <dbReference type="ChEBI" id="CHEBI:456215"/>
    </ligand>
</feature>
<evidence type="ECO:0000313" key="9">
    <source>
        <dbReference type="Proteomes" id="UP000030130"/>
    </source>
</evidence>
<dbReference type="PROSITE" id="PS00113">
    <property type="entry name" value="ADENYLATE_KINASE"/>
    <property type="match status" value="1"/>
</dbReference>
<keyword evidence="1 5" id="KW-0808">Transferase</keyword>
<comment type="subunit">
    <text evidence="5 7">Monomer.</text>
</comment>
<evidence type="ECO:0000256" key="5">
    <source>
        <dbReference type="HAMAP-Rule" id="MF_00235"/>
    </source>
</evidence>
<dbReference type="CDD" id="cd01428">
    <property type="entry name" value="ADK"/>
    <property type="match status" value="1"/>
</dbReference>
<comment type="caution">
    <text evidence="5">Lacks conserved residue(s) required for the propagation of feature annotation.</text>
</comment>
<reference evidence="8 9" key="1">
    <citation type="submission" date="2014-08" db="EMBL/GenBank/DDBJ databases">
        <title>Porphyromonas gulae strain:COT-052_OH1451 Genome sequencing.</title>
        <authorList>
            <person name="Wallis C."/>
            <person name="Deusch O."/>
            <person name="O'Flynn C."/>
            <person name="Davis I."/>
            <person name="Jospin G."/>
            <person name="Darling A.E."/>
            <person name="Coil D.A."/>
            <person name="Alexiev A."/>
            <person name="Horsfall A."/>
            <person name="Kirkwood N."/>
            <person name="Harris S."/>
            <person name="Eisen J.A."/>
        </authorList>
    </citation>
    <scope>NUCLEOTIDE SEQUENCE [LARGE SCALE GENOMIC DNA]</scope>
    <source>
        <strain evidence="9">COT-052 OH1451</strain>
    </source>
</reference>
<feature type="binding site" evidence="5">
    <location>
        <position position="93"/>
    </location>
    <ligand>
        <name>AMP</name>
        <dbReference type="ChEBI" id="CHEBI:456215"/>
    </ligand>
</feature>
<dbReference type="PRINTS" id="PR00094">
    <property type="entry name" value="ADENYLTKNASE"/>
</dbReference>
<feature type="binding site" evidence="5">
    <location>
        <position position="128"/>
    </location>
    <ligand>
        <name>ATP</name>
        <dbReference type="ChEBI" id="CHEBI:30616"/>
    </ligand>
</feature>
<comment type="domain">
    <text evidence="5">Consists of three domains, a large central CORE domain and two small peripheral domains, NMPbind and LID, which undergo movements during catalysis. The LID domain closes over the site of phosphoryl transfer upon ATP binding. Assembling and dissambling the active center during each catalytic cycle provides an effective means to prevent ATP hydrolysis.</text>
</comment>
<evidence type="ECO:0000313" key="8">
    <source>
        <dbReference type="EMBL" id="KGN85258.1"/>
    </source>
</evidence>
<dbReference type="OrthoDB" id="9805030at2"/>
<name>A0A0A2F2L9_9PORP</name>
<dbReference type="EMBL" id="JRAI01000059">
    <property type="protein sequence ID" value="KGN85258.1"/>
    <property type="molecule type" value="Genomic_DNA"/>
</dbReference>
<dbReference type="Proteomes" id="UP000030130">
    <property type="component" value="Unassembled WGS sequence"/>
</dbReference>
<dbReference type="UniPathway" id="UPA00588">
    <property type="reaction ID" value="UER00649"/>
</dbReference>
<keyword evidence="5 7" id="KW-0067">ATP-binding</keyword>
<feature type="binding site" evidence="5">
    <location>
        <begin position="11"/>
        <end position="16"/>
    </location>
    <ligand>
        <name>ATP</name>
        <dbReference type="ChEBI" id="CHEBI:30616"/>
    </ligand>
</feature>
<feature type="binding site" evidence="5">
    <location>
        <position position="37"/>
    </location>
    <ligand>
        <name>AMP</name>
        <dbReference type="ChEBI" id="CHEBI:456215"/>
    </ligand>
</feature>
<feature type="binding site" evidence="5">
    <location>
        <position position="145"/>
    </location>
    <ligand>
        <name>AMP</name>
        <dbReference type="ChEBI" id="CHEBI:456215"/>
    </ligand>
</feature>
<feature type="binding site" evidence="5">
    <location>
        <begin position="86"/>
        <end position="89"/>
    </location>
    <ligand>
        <name>AMP</name>
        <dbReference type="ChEBI" id="CHEBI:456215"/>
    </ligand>
</feature>
<dbReference type="InterPro" id="IPR000850">
    <property type="entry name" value="Adenylat/UMP-CMP_kin"/>
</dbReference>
<accession>A0A0A2F2L9</accession>
<dbReference type="GO" id="GO:0005524">
    <property type="term" value="F:ATP binding"/>
    <property type="evidence" value="ECO:0007669"/>
    <property type="project" value="UniProtKB-UniRule"/>
</dbReference>
<comment type="pathway">
    <text evidence="5">Purine metabolism; AMP biosynthesis via salvage pathway; AMP from ADP: step 1/1.</text>
</comment>
<dbReference type="Gene3D" id="3.40.50.300">
    <property type="entry name" value="P-loop containing nucleotide triphosphate hydrolases"/>
    <property type="match status" value="1"/>
</dbReference>
<protein>
    <recommendedName>
        <fullName evidence="5 7">Adenylate kinase</fullName>
        <shortName evidence="5">AK</shortName>
        <ecNumber evidence="5 7">2.7.4.3</ecNumber>
    </recommendedName>
    <alternativeName>
        <fullName evidence="5">ATP-AMP transphosphorylase</fullName>
    </alternativeName>
    <alternativeName>
        <fullName evidence="5">ATP:AMP phosphotransferase</fullName>
    </alternativeName>
    <alternativeName>
        <fullName evidence="5">Adenylate monophosphate kinase</fullName>
    </alternativeName>
</protein>
<comment type="function">
    <text evidence="5">Catalyzes the reversible transfer of the terminal phosphate group between ATP and AMP. Plays an important role in cellular energy homeostasis and in adenine nucleotide metabolism.</text>
</comment>
<dbReference type="GO" id="GO:0044209">
    <property type="term" value="P:AMP salvage"/>
    <property type="evidence" value="ECO:0007669"/>
    <property type="project" value="UniProtKB-UniRule"/>
</dbReference>
<dbReference type="NCBIfam" id="NF011104">
    <property type="entry name" value="PRK14531.1"/>
    <property type="match status" value="1"/>
</dbReference>
<dbReference type="NCBIfam" id="NF001381">
    <property type="entry name" value="PRK00279.1-3"/>
    <property type="match status" value="1"/>
</dbReference>
<evidence type="ECO:0000256" key="1">
    <source>
        <dbReference type="ARBA" id="ARBA00022679"/>
    </source>
</evidence>
<organism evidence="8 9">
    <name type="scientific">Porphyromonas gulae</name>
    <dbReference type="NCBI Taxonomy" id="111105"/>
    <lineage>
        <taxon>Bacteria</taxon>
        <taxon>Pseudomonadati</taxon>
        <taxon>Bacteroidota</taxon>
        <taxon>Bacteroidia</taxon>
        <taxon>Bacteroidales</taxon>
        <taxon>Porphyromonadaceae</taxon>
        <taxon>Porphyromonas</taxon>
    </lineage>
</organism>
<dbReference type="NCBIfam" id="NF011105">
    <property type="entry name" value="PRK14532.1"/>
    <property type="match status" value="1"/>
</dbReference>
<comment type="catalytic activity">
    <reaction evidence="5 7">
        <text>AMP + ATP = 2 ADP</text>
        <dbReference type="Rhea" id="RHEA:12973"/>
        <dbReference type="ChEBI" id="CHEBI:30616"/>
        <dbReference type="ChEBI" id="CHEBI:456215"/>
        <dbReference type="ChEBI" id="CHEBI:456216"/>
        <dbReference type="EC" id="2.7.4.3"/>
    </reaction>
</comment>
<dbReference type="EC" id="2.7.4.3" evidence="5 7"/>
<dbReference type="InterPro" id="IPR027417">
    <property type="entry name" value="P-loop_NTPase"/>
</dbReference>
<gene>
    <name evidence="5" type="primary">adk</name>
    <name evidence="8" type="ORF">HR08_06690</name>
</gene>
<comment type="subcellular location">
    <subcellularLocation>
        <location evidence="5 7">Cytoplasm</location>
    </subcellularLocation>
</comment>
<dbReference type="HAMAP" id="MF_00235">
    <property type="entry name" value="Adenylate_kinase_Adk"/>
    <property type="match status" value="1"/>
</dbReference>
<dbReference type="SUPFAM" id="SSF52540">
    <property type="entry name" value="P-loop containing nucleoside triphosphate hydrolases"/>
    <property type="match status" value="1"/>
</dbReference>
<feature type="region of interest" description="NMP" evidence="5">
    <location>
        <begin position="31"/>
        <end position="60"/>
    </location>
</feature>
<keyword evidence="3 5" id="KW-0547">Nucleotide-binding</keyword>
<comment type="caution">
    <text evidence="8">The sequence shown here is derived from an EMBL/GenBank/DDBJ whole genome shotgun (WGS) entry which is preliminary data.</text>
</comment>
<evidence type="ECO:0000256" key="4">
    <source>
        <dbReference type="ARBA" id="ARBA00022777"/>
    </source>
</evidence>
<comment type="similarity">
    <text evidence="5 6">Belongs to the adenylate kinase family.</text>
</comment>
<dbReference type="GO" id="GO:0004017">
    <property type="term" value="F:AMP kinase activity"/>
    <property type="evidence" value="ECO:0007669"/>
    <property type="project" value="UniProtKB-UniRule"/>
</dbReference>
<dbReference type="SMR" id="A0A0A2F2L9"/>
<dbReference type="RefSeq" id="WP_004585325.1">
    <property type="nucleotide sequence ID" value="NZ_JRAI01000059.1"/>
</dbReference>